<evidence type="ECO:0000256" key="4">
    <source>
        <dbReference type="ARBA" id="ARBA00023136"/>
    </source>
</evidence>
<feature type="transmembrane region" description="Helical" evidence="5">
    <location>
        <begin position="6"/>
        <end position="23"/>
    </location>
</feature>
<dbReference type="PANTHER" id="PTHR37306">
    <property type="entry name" value="COLICIN V PRODUCTION PROTEIN"/>
    <property type="match status" value="1"/>
</dbReference>
<dbReference type="RefSeq" id="WP_194371378.1">
    <property type="nucleotide sequence ID" value="NZ_CP054492.1"/>
</dbReference>
<comment type="subcellular location">
    <subcellularLocation>
        <location evidence="1">Membrane</location>
        <topology evidence="1">Multi-pass membrane protein</topology>
    </subcellularLocation>
</comment>
<feature type="transmembrane region" description="Helical" evidence="5">
    <location>
        <begin position="102"/>
        <end position="127"/>
    </location>
</feature>
<evidence type="ECO:0000256" key="2">
    <source>
        <dbReference type="ARBA" id="ARBA00022692"/>
    </source>
</evidence>
<reference evidence="6 7" key="1">
    <citation type="submission" date="2020-05" db="EMBL/GenBank/DDBJ databases">
        <title>Sulfurimonas marisnigri, sp. nov., and Sulfurimonas baltica, sp. nov., manganese oxide reducing chemolithoautotrophs of the class Epsilonproteobacteria isolated from the pelagic redoxclines of the Black and Baltic Seas and emended description of the genus Sulfurimonas.</title>
        <authorList>
            <person name="Henkel J.V."/>
            <person name="Laudan C."/>
            <person name="Werner J."/>
            <person name="Neu T."/>
            <person name="Plewe S."/>
            <person name="Sproer C."/>
            <person name="Bunk B."/>
            <person name="Schulz-Vogt H.N."/>
        </authorList>
    </citation>
    <scope>NUCLEOTIDE SEQUENCE [LARGE SCALE GENOMIC DNA]</scope>
    <source>
        <strain evidence="6 7">GD2</strain>
    </source>
</reference>
<protein>
    <submittedName>
        <fullName evidence="6">CvpA family protein</fullName>
    </submittedName>
</protein>
<dbReference type="EMBL" id="CP054492">
    <property type="protein sequence ID" value="QOY52892.1"/>
    <property type="molecule type" value="Genomic_DNA"/>
</dbReference>
<organism evidence="6 7">
    <name type="scientific">Candidatus Sulfurimonas baltica</name>
    <dbReference type="NCBI Taxonomy" id="2740404"/>
    <lineage>
        <taxon>Bacteria</taxon>
        <taxon>Pseudomonadati</taxon>
        <taxon>Campylobacterota</taxon>
        <taxon>Epsilonproteobacteria</taxon>
        <taxon>Campylobacterales</taxon>
        <taxon>Sulfurimonadaceae</taxon>
        <taxon>Sulfurimonas</taxon>
    </lineage>
</organism>
<gene>
    <name evidence="6" type="ORF">HUE88_04175</name>
</gene>
<proteinExistence type="predicted"/>
<dbReference type="AlphaFoldDB" id="A0A7S7LWU7"/>
<keyword evidence="7" id="KW-1185">Reference proteome</keyword>
<evidence type="ECO:0000256" key="3">
    <source>
        <dbReference type="ARBA" id="ARBA00022989"/>
    </source>
</evidence>
<dbReference type="GO" id="GO:0016020">
    <property type="term" value="C:membrane"/>
    <property type="evidence" value="ECO:0007669"/>
    <property type="project" value="UniProtKB-SubCell"/>
</dbReference>
<keyword evidence="4 5" id="KW-0472">Membrane</keyword>
<dbReference type="PANTHER" id="PTHR37306:SF1">
    <property type="entry name" value="COLICIN V PRODUCTION PROTEIN"/>
    <property type="match status" value="1"/>
</dbReference>
<dbReference type="Pfam" id="PF02674">
    <property type="entry name" value="Colicin_V"/>
    <property type="match status" value="1"/>
</dbReference>
<dbReference type="GO" id="GO:0009403">
    <property type="term" value="P:toxin biosynthetic process"/>
    <property type="evidence" value="ECO:0007669"/>
    <property type="project" value="InterPro"/>
</dbReference>
<evidence type="ECO:0000313" key="7">
    <source>
        <dbReference type="Proteomes" id="UP000593994"/>
    </source>
</evidence>
<dbReference type="InterPro" id="IPR003825">
    <property type="entry name" value="Colicin-V_CvpA"/>
</dbReference>
<dbReference type="Proteomes" id="UP000593994">
    <property type="component" value="Chromosome"/>
</dbReference>
<evidence type="ECO:0000256" key="5">
    <source>
        <dbReference type="SAM" id="Phobius"/>
    </source>
</evidence>
<dbReference type="KEGG" id="sbal:HUE88_04175"/>
<keyword evidence="3 5" id="KW-1133">Transmembrane helix</keyword>
<feature type="transmembrane region" description="Helical" evidence="5">
    <location>
        <begin position="67"/>
        <end position="90"/>
    </location>
</feature>
<sequence>MEFNYFDIIISTIILFLGLKGILNGFFKELFGLLGIIGGIFVASRVGDTVGQRISDLIFKFESSAAINFTGFLVTLAIFWLFMVAIGFIFKKLSSVSGLGIFDKILGFFFGASKFFFIVAVIAYAIYNIKAMRTSIDSVMKNSFMFPILVETGSIIMKLDPVNISNDINMTIDKTIENSTLSIVENVKDKIKENLEQNSSIKEDNK</sequence>
<evidence type="ECO:0000313" key="6">
    <source>
        <dbReference type="EMBL" id="QOY52892.1"/>
    </source>
</evidence>
<name>A0A7S7LWU7_9BACT</name>
<keyword evidence="2 5" id="KW-0812">Transmembrane</keyword>
<accession>A0A7S7LWU7</accession>
<evidence type="ECO:0000256" key="1">
    <source>
        <dbReference type="ARBA" id="ARBA00004141"/>
    </source>
</evidence>